<evidence type="ECO:0000313" key="8">
    <source>
        <dbReference type="Proteomes" id="UP000887568"/>
    </source>
</evidence>
<keyword evidence="1" id="KW-0217">Developmental protein</keyword>
<feature type="disulfide bond" evidence="3">
    <location>
        <begin position="115"/>
        <end position="139"/>
    </location>
</feature>
<dbReference type="GeneID" id="119745891"/>
<evidence type="ECO:0000256" key="1">
    <source>
        <dbReference type="ARBA" id="ARBA00022473"/>
    </source>
</evidence>
<feature type="signal peptide" evidence="4">
    <location>
        <begin position="1"/>
        <end position="21"/>
    </location>
</feature>
<evidence type="ECO:0000259" key="6">
    <source>
        <dbReference type="PROSITE" id="PS50853"/>
    </source>
</evidence>
<dbReference type="OMA" id="INAPENC"/>
<dbReference type="InterPro" id="IPR036790">
    <property type="entry name" value="Frizzled_dom_sf"/>
</dbReference>
<dbReference type="GO" id="GO:0005886">
    <property type="term" value="C:plasma membrane"/>
    <property type="evidence" value="ECO:0007669"/>
    <property type="project" value="TreeGrafter"/>
</dbReference>
<dbReference type="InterPro" id="IPR020067">
    <property type="entry name" value="Frizzled_dom"/>
</dbReference>
<dbReference type="PANTHER" id="PTHR11309">
    <property type="entry name" value="FRIZZLED"/>
    <property type="match status" value="1"/>
</dbReference>
<feature type="disulfide bond" evidence="3">
    <location>
        <begin position="465"/>
        <end position="489"/>
    </location>
</feature>
<sequence>MGRLSVILLVFCMIGVPKILACRSLGSLPDAKTTRDDVPQLCRDEGILAYVDAPSSIYGHDLSDSIELALQGLIDSGCSDILSRFLCAAHFPRLDLVRYGVHNFDFYLRPCAEVCRAVWRDCRITARQLRIERTPEFDCKNFPSEKTDECLSYLYPPRDRPIIVNSTRHNATSVSILYAPPEKASMTETLRVRYNETLSWGQVGREIFQTISRSRSYSTLNITDLKSAGNYTFEVTALNNFGEGPKIFLDVPAFHNDIGTGCENITVQMCQSGIDYSQTAMPNSLGHWNQEDAGLEIHQFSTLVEVECSSYARTFLCAMSTPRCTTGPSSTLLPCRDLCVQARNGCEEFLIKYGFSWPEGLTCESLPSYDEGSDCYLGGAPVLEVWTDDQCEDIPVSWCRSALGYNQTAMPNSLGHQTVRDAELLLMTFTPVVQYGCSPHFSSFICSLFLPSCYSASVLPCRELCEEARNGCTEVLLEFGFPWPEQLACEDLPSHNDGATCYLGDFQPMQGTTNVTPAVKPRRYDTHNLGVPSLFRGWVDVQGQGAANDYCRVVANSGGYFLSCSLAGMEGAPTDLNYNSTGPWFDAGHMDTWYMMDVNEDGRDDYCRCIGCLPTTHVSCLLAGEGAFTAQTLDYDPVPGGCHYNTVNPYFGR</sequence>
<feature type="domain" description="FZ" evidence="5">
    <location>
        <begin position="386"/>
        <end position="504"/>
    </location>
</feature>
<proteinExistence type="predicted"/>
<feature type="domain" description="FZ" evidence="5">
    <location>
        <begin position="12"/>
        <end position="153"/>
    </location>
</feature>
<evidence type="ECO:0008006" key="9">
    <source>
        <dbReference type="Google" id="ProtNLM"/>
    </source>
</evidence>
<dbReference type="SUPFAM" id="SSF63501">
    <property type="entry name" value="Frizzled cysteine-rich domain"/>
    <property type="match status" value="3"/>
</dbReference>
<dbReference type="InterPro" id="IPR036116">
    <property type="entry name" value="FN3_sf"/>
</dbReference>
<organism evidence="7 8">
    <name type="scientific">Patiria miniata</name>
    <name type="common">Bat star</name>
    <name type="synonym">Asterina miniata</name>
    <dbReference type="NCBI Taxonomy" id="46514"/>
    <lineage>
        <taxon>Eukaryota</taxon>
        <taxon>Metazoa</taxon>
        <taxon>Echinodermata</taxon>
        <taxon>Eleutherozoa</taxon>
        <taxon>Asterozoa</taxon>
        <taxon>Asteroidea</taxon>
        <taxon>Valvatacea</taxon>
        <taxon>Valvatida</taxon>
        <taxon>Asterinidae</taxon>
        <taxon>Patiria</taxon>
    </lineage>
</organism>
<keyword evidence="2 3" id="KW-1015">Disulfide bond</keyword>
<dbReference type="Gene3D" id="2.60.40.10">
    <property type="entry name" value="Immunoglobulins"/>
    <property type="match status" value="1"/>
</dbReference>
<comment type="caution">
    <text evidence="3">Lacks conserved residue(s) required for the propagation of feature annotation.</text>
</comment>
<feature type="disulfide bond" evidence="3">
    <location>
        <begin position="339"/>
        <end position="363"/>
    </location>
</feature>
<feature type="domain" description="Fibronectin type-III" evidence="6">
    <location>
        <begin position="156"/>
        <end position="257"/>
    </location>
</feature>
<dbReference type="GO" id="GO:0060070">
    <property type="term" value="P:canonical Wnt signaling pathway"/>
    <property type="evidence" value="ECO:0007669"/>
    <property type="project" value="TreeGrafter"/>
</dbReference>
<evidence type="ECO:0000313" key="7">
    <source>
        <dbReference type="EnsemblMetazoa" id="XP_038078485.1"/>
    </source>
</evidence>
<dbReference type="PROSITE" id="PS50853">
    <property type="entry name" value="FN3"/>
    <property type="match status" value="1"/>
</dbReference>
<protein>
    <recommendedName>
        <fullName evidence="9">FZ domain-containing protein</fullName>
    </recommendedName>
</protein>
<evidence type="ECO:0000256" key="2">
    <source>
        <dbReference type="ARBA" id="ARBA00023157"/>
    </source>
</evidence>
<name>A0A914BR93_PATMI</name>
<dbReference type="InterPro" id="IPR013783">
    <property type="entry name" value="Ig-like_fold"/>
</dbReference>
<dbReference type="GO" id="GO:0042813">
    <property type="term" value="F:Wnt receptor activity"/>
    <property type="evidence" value="ECO:0007669"/>
    <property type="project" value="TreeGrafter"/>
</dbReference>
<dbReference type="SMART" id="SM00060">
    <property type="entry name" value="FN3"/>
    <property type="match status" value="1"/>
</dbReference>
<dbReference type="CDD" id="cd07066">
    <property type="entry name" value="CRD_FZ"/>
    <property type="match status" value="2"/>
</dbReference>
<accession>A0A914BR93</accession>
<reference evidence="7" key="1">
    <citation type="submission" date="2022-11" db="UniProtKB">
        <authorList>
            <consortium name="EnsemblMetazoa"/>
        </authorList>
    </citation>
    <scope>IDENTIFICATION</scope>
</reference>
<dbReference type="Pfam" id="PF01392">
    <property type="entry name" value="Fz"/>
    <property type="match status" value="3"/>
</dbReference>
<dbReference type="GO" id="GO:0035567">
    <property type="term" value="P:non-canonical Wnt signaling pathway"/>
    <property type="evidence" value="ECO:0007669"/>
    <property type="project" value="TreeGrafter"/>
</dbReference>
<dbReference type="OrthoDB" id="5985519at2759"/>
<dbReference type="SUPFAM" id="SSF49265">
    <property type="entry name" value="Fibronectin type III"/>
    <property type="match status" value="1"/>
</dbReference>
<feature type="chain" id="PRO_5037595632" description="FZ domain-containing protein" evidence="4">
    <location>
        <begin position="22"/>
        <end position="653"/>
    </location>
</feature>
<dbReference type="AlphaFoldDB" id="A0A914BR93"/>
<keyword evidence="8" id="KW-1185">Reference proteome</keyword>
<dbReference type="InterPro" id="IPR003961">
    <property type="entry name" value="FN3_dom"/>
</dbReference>
<dbReference type="CDD" id="cd00063">
    <property type="entry name" value="FN3"/>
    <property type="match status" value="1"/>
</dbReference>
<keyword evidence="4" id="KW-0732">Signal</keyword>
<dbReference type="RefSeq" id="XP_038078485.1">
    <property type="nucleotide sequence ID" value="XM_038222557.1"/>
</dbReference>
<dbReference type="GO" id="GO:0017147">
    <property type="term" value="F:Wnt-protein binding"/>
    <property type="evidence" value="ECO:0007669"/>
    <property type="project" value="TreeGrafter"/>
</dbReference>
<dbReference type="Proteomes" id="UP000887568">
    <property type="component" value="Unplaced"/>
</dbReference>
<evidence type="ECO:0000256" key="4">
    <source>
        <dbReference type="SAM" id="SignalP"/>
    </source>
</evidence>
<dbReference type="Gene3D" id="1.10.2000.10">
    <property type="entry name" value="Frizzled cysteine-rich domain"/>
    <property type="match status" value="3"/>
</dbReference>
<dbReference type="InterPro" id="IPR015526">
    <property type="entry name" value="Frizzled/SFRP"/>
</dbReference>
<evidence type="ECO:0000259" key="5">
    <source>
        <dbReference type="PROSITE" id="PS50038"/>
    </source>
</evidence>
<dbReference type="EnsemblMetazoa" id="XM_038222557.1">
    <property type="protein sequence ID" value="XP_038078485.1"/>
    <property type="gene ID" value="LOC119745891"/>
</dbReference>
<feature type="disulfide bond" evidence="3">
    <location>
        <begin position="308"/>
        <end position="346"/>
    </location>
</feature>
<dbReference type="PROSITE" id="PS50038">
    <property type="entry name" value="FZ"/>
    <property type="match status" value="3"/>
</dbReference>
<feature type="domain" description="FZ" evidence="5">
    <location>
        <begin position="262"/>
        <end position="394"/>
    </location>
</feature>
<dbReference type="SMART" id="SM00063">
    <property type="entry name" value="FRI"/>
    <property type="match status" value="2"/>
</dbReference>
<evidence type="ECO:0000256" key="3">
    <source>
        <dbReference type="PROSITE-ProRule" id="PRU00090"/>
    </source>
</evidence>